<protein>
    <recommendedName>
        <fullName evidence="3">Transmembrane protein</fullName>
    </recommendedName>
</protein>
<proteinExistence type="predicted"/>
<keyword evidence="2" id="KW-1185">Reference proteome</keyword>
<organism evidence="1 2">
    <name type="scientific">Thlaspi arvense</name>
    <name type="common">Field penny-cress</name>
    <dbReference type="NCBI Taxonomy" id="13288"/>
    <lineage>
        <taxon>Eukaryota</taxon>
        <taxon>Viridiplantae</taxon>
        <taxon>Streptophyta</taxon>
        <taxon>Embryophyta</taxon>
        <taxon>Tracheophyta</taxon>
        <taxon>Spermatophyta</taxon>
        <taxon>Magnoliopsida</taxon>
        <taxon>eudicotyledons</taxon>
        <taxon>Gunneridae</taxon>
        <taxon>Pentapetalae</taxon>
        <taxon>rosids</taxon>
        <taxon>malvids</taxon>
        <taxon>Brassicales</taxon>
        <taxon>Brassicaceae</taxon>
        <taxon>Thlaspideae</taxon>
        <taxon>Thlaspi</taxon>
    </lineage>
</organism>
<evidence type="ECO:0000313" key="2">
    <source>
        <dbReference type="Proteomes" id="UP000836841"/>
    </source>
</evidence>
<accession>A0AAU9S9A9</accession>
<dbReference type="AlphaFoldDB" id="A0AAU9S9A9"/>
<evidence type="ECO:0008006" key="3">
    <source>
        <dbReference type="Google" id="ProtNLM"/>
    </source>
</evidence>
<reference evidence="1 2" key="1">
    <citation type="submission" date="2022-03" db="EMBL/GenBank/DDBJ databases">
        <authorList>
            <person name="Nunn A."/>
            <person name="Chopra R."/>
            <person name="Nunn A."/>
            <person name="Contreras Garrido A."/>
        </authorList>
    </citation>
    <scope>NUCLEOTIDE SEQUENCE [LARGE SCALE GENOMIC DNA]</scope>
</reference>
<gene>
    <name evidence="1" type="ORF">TAV2_LOCUS12531</name>
</gene>
<dbReference type="Proteomes" id="UP000836841">
    <property type="component" value="Chromosome 4"/>
</dbReference>
<dbReference type="EMBL" id="OU466860">
    <property type="protein sequence ID" value="CAH2058375.1"/>
    <property type="molecule type" value="Genomic_DNA"/>
</dbReference>
<sequence length="210" mass="24494">MMLVLFGFSAILMKPKLQKSKLSSAGESMEYRSSNGCKENEFYVGMLGLRITSDSKHHMLPFLKAHMAALKKRERKNRKKPTFLKAVARVNWLWLQSLCYLRVLIVVFKWWMTLFHVLGFGVKIGQLFWRLCCWFVDGGIEDKSGLPVGSVGDPERTKMITMKKNKMWFWNKISGSGLKIPSFSHQFFGSVRFGKTWWRKLVVAWVVFWV</sequence>
<evidence type="ECO:0000313" key="1">
    <source>
        <dbReference type="EMBL" id="CAH2058375.1"/>
    </source>
</evidence>
<name>A0AAU9S9A9_THLAR</name>